<keyword evidence="11" id="KW-1185">Reference proteome</keyword>
<dbReference type="InterPro" id="IPR011040">
    <property type="entry name" value="Sialidase"/>
</dbReference>
<protein>
    <recommendedName>
        <fullName evidence="3">exo-alpha-sialidase</fullName>
        <ecNumber evidence="3">3.2.1.18</ecNumber>
    </recommendedName>
</protein>
<comment type="similarity">
    <text evidence="2">Belongs to the glycosyl hydrolase 33 family.</text>
</comment>
<accession>A0A7H8NI91</accession>
<dbReference type="InterPro" id="IPR013320">
    <property type="entry name" value="ConA-like_dom_sf"/>
</dbReference>
<dbReference type="GO" id="GO:0005737">
    <property type="term" value="C:cytoplasm"/>
    <property type="evidence" value="ECO:0007669"/>
    <property type="project" value="TreeGrafter"/>
</dbReference>
<comment type="catalytic activity">
    <reaction evidence="1">
        <text>Hydrolysis of alpha-(2-&gt;3)-, alpha-(2-&gt;6)-, alpha-(2-&gt;8)- glycosidic linkages of terminal sialic acid residues in oligosaccharides, glycoproteins, glycolipids, colominic acid and synthetic substrates.</text>
        <dbReference type="EC" id="3.2.1.18"/>
    </reaction>
</comment>
<keyword evidence="4" id="KW-0732">Signal</keyword>
<dbReference type="PANTHER" id="PTHR10628:SF30">
    <property type="entry name" value="EXO-ALPHA-SIALIDASE"/>
    <property type="match status" value="1"/>
</dbReference>
<gene>
    <name evidence="10" type="ORF">HUT08_05295</name>
</gene>
<dbReference type="SMART" id="SM00210">
    <property type="entry name" value="TSPN"/>
    <property type="match status" value="1"/>
</dbReference>
<dbReference type="GO" id="GO:0016020">
    <property type="term" value="C:membrane"/>
    <property type="evidence" value="ECO:0007669"/>
    <property type="project" value="TreeGrafter"/>
</dbReference>
<dbReference type="Proteomes" id="UP000509303">
    <property type="component" value="Chromosome"/>
</dbReference>
<evidence type="ECO:0000259" key="7">
    <source>
        <dbReference type="SMART" id="SM00210"/>
    </source>
</evidence>
<dbReference type="AlphaFoldDB" id="A0A7H8NI91"/>
<dbReference type="InterPro" id="IPR026856">
    <property type="entry name" value="Sialidase_fam"/>
</dbReference>
<dbReference type="Gene3D" id="2.120.10.10">
    <property type="match status" value="1"/>
</dbReference>
<evidence type="ECO:0000256" key="3">
    <source>
        <dbReference type="ARBA" id="ARBA00012733"/>
    </source>
</evidence>
<dbReference type="GO" id="GO:0006689">
    <property type="term" value="P:ganglioside catabolic process"/>
    <property type="evidence" value="ECO:0007669"/>
    <property type="project" value="TreeGrafter"/>
</dbReference>
<dbReference type="CDD" id="cd15482">
    <property type="entry name" value="Sialidase_non-viral"/>
    <property type="match status" value="1"/>
</dbReference>
<evidence type="ECO:0000256" key="2">
    <source>
        <dbReference type="ARBA" id="ARBA00009348"/>
    </source>
</evidence>
<dbReference type="GO" id="GO:0009313">
    <property type="term" value="P:oligosaccharide catabolic process"/>
    <property type="evidence" value="ECO:0007669"/>
    <property type="project" value="TreeGrafter"/>
</dbReference>
<dbReference type="InterPro" id="IPR036278">
    <property type="entry name" value="Sialidase_sf"/>
</dbReference>
<evidence type="ECO:0000313" key="11">
    <source>
        <dbReference type="Proteomes" id="UP000509303"/>
    </source>
</evidence>
<dbReference type="InterPro" id="IPR001791">
    <property type="entry name" value="Laminin_G"/>
</dbReference>
<keyword evidence="5" id="KW-0677">Repeat</keyword>
<dbReference type="SMART" id="SM00282">
    <property type="entry name" value="LamG"/>
    <property type="match status" value="1"/>
</dbReference>
<dbReference type="SUPFAM" id="SSF49899">
    <property type="entry name" value="Concanavalin A-like lectins/glucanases"/>
    <property type="match status" value="1"/>
</dbReference>
<evidence type="ECO:0000313" key="10">
    <source>
        <dbReference type="EMBL" id="QKW54263.1"/>
    </source>
</evidence>
<organism evidence="10 11">
    <name type="scientific">Streptomyces buecherae</name>
    <dbReference type="NCBI Taxonomy" id="2763006"/>
    <lineage>
        <taxon>Bacteria</taxon>
        <taxon>Bacillati</taxon>
        <taxon>Actinomycetota</taxon>
        <taxon>Actinomycetes</taxon>
        <taxon>Kitasatosporales</taxon>
        <taxon>Streptomycetaceae</taxon>
        <taxon>Streptomyces</taxon>
    </lineage>
</organism>
<evidence type="ECO:0000256" key="6">
    <source>
        <dbReference type="ARBA" id="ARBA00023157"/>
    </source>
</evidence>
<dbReference type="Pfam" id="PF13385">
    <property type="entry name" value="Laminin_G_3"/>
    <property type="match status" value="1"/>
</dbReference>
<evidence type="ECO:0000259" key="8">
    <source>
        <dbReference type="SMART" id="SM00282"/>
    </source>
</evidence>
<dbReference type="InterPro" id="IPR048287">
    <property type="entry name" value="TSPN-like_N"/>
</dbReference>
<dbReference type="PANTHER" id="PTHR10628">
    <property type="entry name" value="SIALIDASE"/>
    <property type="match status" value="1"/>
</dbReference>
<reference evidence="10 11" key="1">
    <citation type="submission" date="2020-06" db="EMBL/GenBank/DDBJ databases">
        <title>Genome mining for natural products.</title>
        <authorList>
            <person name="Zhang B."/>
            <person name="Shi J."/>
            <person name="Ge H."/>
        </authorList>
    </citation>
    <scope>NUCLEOTIDE SEQUENCE [LARGE SCALE GENOMIC DNA]</scope>
    <source>
        <strain evidence="10 11">NA00687</strain>
    </source>
</reference>
<evidence type="ECO:0000259" key="9">
    <source>
        <dbReference type="SMART" id="SM00560"/>
    </source>
</evidence>
<dbReference type="SUPFAM" id="SSF50939">
    <property type="entry name" value="Sialidases"/>
    <property type="match status" value="1"/>
</dbReference>
<dbReference type="EMBL" id="CP054929">
    <property type="protein sequence ID" value="QKW54263.1"/>
    <property type="molecule type" value="Genomic_DNA"/>
</dbReference>
<dbReference type="Gene3D" id="2.60.120.200">
    <property type="match status" value="1"/>
</dbReference>
<proteinExistence type="inferred from homology"/>
<dbReference type="InterPro" id="IPR006558">
    <property type="entry name" value="LamG-like"/>
</dbReference>
<dbReference type="CDD" id="cd00110">
    <property type="entry name" value="LamG"/>
    <property type="match status" value="1"/>
</dbReference>
<sequence length="616" mass="66266">MLPAPVRAVVPGQEEAAAARPGIEQQVLFKAPEDGDYACFRIPALVETRDKTVLAFAEGRVDNCGDAGDIDLVLKRSLDGGRTWSKLQVIDEGAGDTHGNPAPIVDRKTGRVLLASTYNKGRADAGNCEVPCDRRPHLQHSDDDGVTWSTPRDISGEIRDPRWDAWYATGPVHGIQLTRGKHAGRLVFGVNAESYGTDRITENHAALVLSDDGGDSWRLGARDTWPLASDGTFRQKPSELTLVERVDGGIYVNGREQEGKDLGHRDAAVSQDGGESFQAPFRALPDLYTPMVQGAVIRLPSAGRRGPGRLLLSAPADPDRRRTMMIRSSYDEGRTWESVDRGAVVTTDWSGYSDLIALSNGQVGLAYEGGAVDARDEIRFARLTEDWLGPRRGPDPTTADGGRGARPAAVLGGARTGEGRFGRAVEFDGVDDAVRLPFRETLPLRERDFTVSLWFRYEATGGEQPFLWMGGVGNRSPQVAVRGEPGSDRITASILTVAGAAPPTTTTVRAPGAYNDGRWHHLALRRGGGELTLFVDGTPTAVRAPAGSVSRNSVFGVHVGQKVDSRSHLTGALDEVLVVDRALSDADIERLGSTSAQGIAGNDAVLWLPLDRVRQP</sequence>
<name>A0A7H8NI91_9ACTN</name>
<evidence type="ECO:0000256" key="1">
    <source>
        <dbReference type="ARBA" id="ARBA00000427"/>
    </source>
</evidence>
<evidence type="ECO:0000256" key="5">
    <source>
        <dbReference type="ARBA" id="ARBA00022737"/>
    </source>
</evidence>
<dbReference type="SMART" id="SM00560">
    <property type="entry name" value="LamGL"/>
    <property type="match status" value="1"/>
</dbReference>
<keyword evidence="6" id="KW-1015">Disulfide bond</keyword>
<dbReference type="Pfam" id="PF13088">
    <property type="entry name" value="BNR_2"/>
    <property type="match status" value="1"/>
</dbReference>
<dbReference type="GO" id="GO:0004308">
    <property type="term" value="F:exo-alpha-sialidase activity"/>
    <property type="evidence" value="ECO:0007669"/>
    <property type="project" value="UniProtKB-EC"/>
</dbReference>
<feature type="domain" description="LamG-like jellyroll fold" evidence="9">
    <location>
        <begin position="447"/>
        <end position="586"/>
    </location>
</feature>
<evidence type="ECO:0000256" key="4">
    <source>
        <dbReference type="ARBA" id="ARBA00022729"/>
    </source>
</evidence>
<feature type="domain" description="Thrombospondin-like N-terminal" evidence="7">
    <location>
        <begin position="407"/>
        <end position="582"/>
    </location>
</feature>
<feature type="domain" description="Laminin G" evidence="8">
    <location>
        <begin position="447"/>
        <end position="581"/>
    </location>
</feature>
<dbReference type="EC" id="3.2.1.18" evidence="3"/>